<dbReference type="Proteomes" id="UP000639396">
    <property type="component" value="Unassembled WGS sequence"/>
</dbReference>
<name>A0A927CCV1_9BACL</name>
<protein>
    <submittedName>
        <fullName evidence="1">Uncharacterized protein</fullName>
    </submittedName>
</protein>
<accession>A0A927CCV1</accession>
<sequence length="276" mass="30429">MKHIPLLIVGATFAGLGYSSESGPEALVVEPFSQPGHEFISSYRPGEQWPRTARTEAGGRLLEELERRGVLTADRRLHVPAVLPIVCRWIREQRLQLLLMTQIVRIAPHPDGYEVTLAHASGMETLVAGRIVDTSSGGLPLTAEKETAIVHKRINALLHRTNLEADASVPLPESYDERLSVCRGPFASEAIASLELASHDDWPTARRKLYAAWLGRPAAWQPWTIATIADTFEQRVGKGPAVIRPNWTRLPSCVYENLLEALEEGVLAARKEGGDL</sequence>
<dbReference type="AlphaFoldDB" id="A0A927CCV1"/>
<comment type="caution">
    <text evidence="1">The sequence shown here is derived from an EMBL/GenBank/DDBJ whole genome shotgun (WGS) entry which is preliminary data.</text>
</comment>
<proteinExistence type="predicted"/>
<evidence type="ECO:0000313" key="2">
    <source>
        <dbReference type="Proteomes" id="UP000639396"/>
    </source>
</evidence>
<organism evidence="1 2">
    <name type="scientific">Paenibacillus oceani</name>
    <dbReference type="NCBI Taxonomy" id="2772510"/>
    <lineage>
        <taxon>Bacteria</taxon>
        <taxon>Bacillati</taxon>
        <taxon>Bacillota</taxon>
        <taxon>Bacilli</taxon>
        <taxon>Bacillales</taxon>
        <taxon>Paenibacillaceae</taxon>
        <taxon>Paenibacillus</taxon>
    </lineage>
</organism>
<dbReference type="EMBL" id="JACXJA010000037">
    <property type="protein sequence ID" value="MBD2865119.1"/>
    <property type="molecule type" value="Genomic_DNA"/>
</dbReference>
<evidence type="ECO:0000313" key="1">
    <source>
        <dbReference type="EMBL" id="MBD2865119.1"/>
    </source>
</evidence>
<keyword evidence="2" id="KW-1185">Reference proteome</keyword>
<dbReference type="RefSeq" id="WP_190930741.1">
    <property type="nucleotide sequence ID" value="NZ_JACXJA010000037.1"/>
</dbReference>
<reference evidence="1" key="1">
    <citation type="submission" date="2020-09" db="EMBL/GenBank/DDBJ databases">
        <title>A novel bacterium of genus Paenibacillus, isolated from South China Sea.</title>
        <authorList>
            <person name="Huang H."/>
            <person name="Mo K."/>
            <person name="Hu Y."/>
        </authorList>
    </citation>
    <scope>NUCLEOTIDE SEQUENCE</scope>
    <source>
        <strain evidence="1">IB182363</strain>
    </source>
</reference>
<gene>
    <name evidence="1" type="ORF">IDH45_24360</name>
</gene>